<sequence length="109" mass="12347">MRPSMILRGGGGDAPLGKYGKYIGGWGNLGVGIKQRGIIQYGLAPNRQKLFPGLMTDGVYNTFRRVRGQILYFIPFVVYYFINEWATERNEYLNSKAGRAEFSGEEEEE</sequence>
<dbReference type="Proteomes" id="UP001201980">
    <property type="component" value="Unassembled WGS sequence"/>
</dbReference>
<keyword evidence="4 11" id="KW-0679">Respiratory chain</keyword>
<keyword evidence="3 11" id="KW-0813">Transport</keyword>
<comment type="caution">
    <text evidence="12">The sequence shown here is derived from an EMBL/GenBank/DDBJ whole genome shotgun (WGS) entry which is preliminary data.</text>
</comment>
<dbReference type="InterPro" id="IPR036642">
    <property type="entry name" value="Cyt_bc1_su8_sf"/>
</dbReference>
<comment type="subunit">
    <text evidence="11">Component of the ubiquinol-cytochrome c oxidoreductase (cytochrome b-c1 complex, complex III, CIII), a multisubunit enzyme composed of 3 respiratory subunits cytochrome b, cytochrome c1 and Rieske protein, 2 core protein subunits, and additional low-molecular weight protein subunits. The complex exists as an obligatory dimer and forms supercomplexes (SCs) in the inner mitochondrial membrane with cytochrome c oxidase (complex IV, CIV).</text>
</comment>
<comment type="similarity">
    <text evidence="2 11">Belongs to the UQCRQ/QCR8 family.</text>
</comment>
<accession>A0AAD5WW36</accession>
<keyword evidence="10" id="KW-0472">Membrane</keyword>
<protein>
    <recommendedName>
        <fullName evidence="11">Cytochrome b-c1 complex subunit 8</fullName>
    </recommendedName>
    <alternativeName>
        <fullName evidence="11">Complex III subunit 8</fullName>
    </alternativeName>
</protein>
<proteinExistence type="inferred from homology"/>
<evidence type="ECO:0000256" key="5">
    <source>
        <dbReference type="ARBA" id="ARBA00022692"/>
    </source>
</evidence>
<evidence type="ECO:0000256" key="8">
    <source>
        <dbReference type="ARBA" id="ARBA00022989"/>
    </source>
</evidence>
<keyword evidence="9 11" id="KW-0496">Mitochondrion</keyword>
<evidence type="ECO:0000313" key="13">
    <source>
        <dbReference type="Proteomes" id="UP001201980"/>
    </source>
</evidence>
<dbReference type="EMBL" id="JAKWBI020000059">
    <property type="protein sequence ID" value="KAJ2904224.1"/>
    <property type="molecule type" value="Genomic_DNA"/>
</dbReference>
<reference evidence="12" key="1">
    <citation type="submission" date="2022-07" db="EMBL/GenBank/DDBJ databases">
        <title>Draft genome sequence of Zalerion maritima ATCC 34329, a (micro)plastics degrading marine fungus.</title>
        <authorList>
            <person name="Paco A."/>
            <person name="Goncalves M.F.M."/>
            <person name="Rocha-Santos T.A.P."/>
            <person name="Alves A."/>
        </authorList>
    </citation>
    <scope>NUCLEOTIDE SEQUENCE</scope>
    <source>
        <strain evidence="12">ATCC 34329</strain>
    </source>
</reference>
<keyword evidence="5" id="KW-0812">Transmembrane</keyword>
<name>A0AAD5WW36_9PEZI</name>
<dbReference type="GO" id="GO:0045275">
    <property type="term" value="C:respiratory chain complex III"/>
    <property type="evidence" value="ECO:0007669"/>
    <property type="project" value="UniProtKB-UniRule"/>
</dbReference>
<comment type="function">
    <text evidence="11">Component of the ubiquinol-cytochrome c oxidoreductase, a multisubunit transmembrane complex that is part of the mitochondrial electron transport chain which drives oxidative phosphorylation. The complex plays an important role in the uptake of multiple carbon sources present in different host niches.</text>
</comment>
<dbReference type="Gene3D" id="1.20.5.210">
    <property type="entry name" value="Cytochrome b-c1 complex subunit 8"/>
    <property type="match status" value="1"/>
</dbReference>
<evidence type="ECO:0000313" key="12">
    <source>
        <dbReference type="EMBL" id="KAJ2904224.1"/>
    </source>
</evidence>
<gene>
    <name evidence="12" type="ORF">MKZ38_008554</name>
</gene>
<dbReference type="InterPro" id="IPR004205">
    <property type="entry name" value="Cyt_bc1_su8"/>
</dbReference>
<organism evidence="12 13">
    <name type="scientific">Zalerion maritima</name>
    <dbReference type="NCBI Taxonomy" id="339359"/>
    <lineage>
        <taxon>Eukaryota</taxon>
        <taxon>Fungi</taxon>
        <taxon>Dikarya</taxon>
        <taxon>Ascomycota</taxon>
        <taxon>Pezizomycotina</taxon>
        <taxon>Sordariomycetes</taxon>
        <taxon>Lulworthiomycetidae</taxon>
        <taxon>Lulworthiales</taxon>
        <taxon>Lulworthiaceae</taxon>
        <taxon>Zalerion</taxon>
    </lineage>
</organism>
<dbReference type="PANTHER" id="PTHR12119">
    <property type="entry name" value="UBIQUINOL-CYTOCHROME C REDUCTASE COMPLEX UBIQUINONE-BINDING PROTEIN QP-C"/>
    <property type="match status" value="1"/>
</dbReference>
<dbReference type="FunFam" id="1.20.5.210:FF:000001">
    <property type="entry name" value="Cytochrome b-c1 complex subunit 8"/>
    <property type="match status" value="1"/>
</dbReference>
<keyword evidence="6 11" id="KW-0999">Mitochondrion inner membrane</keyword>
<evidence type="ECO:0000256" key="4">
    <source>
        <dbReference type="ARBA" id="ARBA00022660"/>
    </source>
</evidence>
<evidence type="ECO:0000256" key="10">
    <source>
        <dbReference type="ARBA" id="ARBA00023136"/>
    </source>
</evidence>
<dbReference type="GO" id="GO:0005743">
    <property type="term" value="C:mitochondrial inner membrane"/>
    <property type="evidence" value="ECO:0007669"/>
    <property type="project" value="UniProtKB-SubCell"/>
</dbReference>
<evidence type="ECO:0000256" key="7">
    <source>
        <dbReference type="ARBA" id="ARBA00022982"/>
    </source>
</evidence>
<evidence type="ECO:0000256" key="3">
    <source>
        <dbReference type="ARBA" id="ARBA00022448"/>
    </source>
</evidence>
<dbReference type="AlphaFoldDB" id="A0AAD5WW36"/>
<dbReference type="Pfam" id="PF02939">
    <property type="entry name" value="UcrQ"/>
    <property type="match status" value="1"/>
</dbReference>
<evidence type="ECO:0000256" key="6">
    <source>
        <dbReference type="ARBA" id="ARBA00022792"/>
    </source>
</evidence>
<evidence type="ECO:0000256" key="9">
    <source>
        <dbReference type="ARBA" id="ARBA00023128"/>
    </source>
</evidence>
<keyword evidence="8" id="KW-1133">Transmembrane helix</keyword>
<dbReference type="PANTHER" id="PTHR12119:SF2">
    <property type="entry name" value="CYTOCHROME B-C1 COMPLEX SUBUNIT 8"/>
    <property type="match status" value="1"/>
</dbReference>
<evidence type="ECO:0000256" key="1">
    <source>
        <dbReference type="ARBA" id="ARBA00004434"/>
    </source>
</evidence>
<dbReference type="SUPFAM" id="SSF81508">
    <property type="entry name" value="Ubiquinone-binding protein QP-C of cytochrome bc1 complex (Ubiquinol-cytochrome c reductase)"/>
    <property type="match status" value="1"/>
</dbReference>
<keyword evidence="7 11" id="KW-0249">Electron transport</keyword>
<evidence type="ECO:0000256" key="2">
    <source>
        <dbReference type="ARBA" id="ARBA00007668"/>
    </source>
</evidence>
<dbReference type="GO" id="GO:0006122">
    <property type="term" value="P:mitochondrial electron transport, ubiquinol to cytochrome c"/>
    <property type="evidence" value="ECO:0007669"/>
    <property type="project" value="UniProtKB-UniRule"/>
</dbReference>
<evidence type="ECO:0000256" key="11">
    <source>
        <dbReference type="RuleBase" id="RU368118"/>
    </source>
</evidence>
<comment type="subcellular location">
    <subcellularLocation>
        <location evidence="1 11">Mitochondrion inner membrane</location>
        <topology evidence="1 11">Single-pass membrane protein</topology>
    </subcellularLocation>
</comment>
<keyword evidence="13" id="KW-1185">Reference proteome</keyword>